<proteinExistence type="predicted"/>
<evidence type="ECO:0000256" key="3">
    <source>
        <dbReference type="ARBA" id="ARBA00023163"/>
    </source>
</evidence>
<evidence type="ECO:0000313" key="5">
    <source>
        <dbReference type="EMBL" id="MCX2940072.1"/>
    </source>
</evidence>
<evidence type="ECO:0000256" key="2">
    <source>
        <dbReference type="ARBA" id="ARBA00023125"/>
    </source>
</evidence>
<evidence type="ECO:0000256" key="1">
    <source>
        <dbReference type="ARBA" id="ARBA00023015"/>
    </source>
</evidence>
<dbReference type="Gene3D" id="1.10.10.60">
    <property type="entry name" value="Homeodomain-like"/>
    <property type="match status" value="1"/>
</dbReference>
<dbReference type="Pfam" id="PF12625">
    <property type="entry name" value="Arabinose_bd"/>
    <property type="match status" value="1"/>
</dbReference>
<evidence type="ECO:0000313" key="6">
    <source>
        <dbReference type="Proteomes" id="UP001300745"/>
    </source>
</evidence>
<dbReference type="Proteomes" id="UP001300745">
    <property type="component" value="Unassembled WGS sequence"/>
</dbReference>
<keyword evidence="3" id="KW-0804">Transcription</keyword>
<dbReference type="InterPro" id="IPR018060">
    <property type="entry name" value="HTH_AraC"/>
</dbReference>
<comment type="caution">
    <text evidence="5">The sequence shown here is derived from an EMBL/GenBank/DDBJ whole genome shotgun (WGS) entry which is preliminary data.</text>
</comment>
<dbReference type="PROSITE" id="PS01124">
    <property type="entry name" value="HTH_ARAC_FAMILY_2"/>
    <property type="match status" value="1"/>
</dbReference>
<keyword evidence="2" id="KW-0238">DNA-binding</keyword>
<dbReference type="SUPFAM" id="SSF46689">
    <property type="entry name" value="Homeodomain-like"/>
    <property type="match status" value="1"/>
</dbReference>
<name>A0ABT3SMM7_9MYCO</name>
<organism evidence="5 6">
    <name type="scientific">Mycobacterium pinniadriaticum</name>
    <dbReference type="NCBI Taxonomy" id="2994102"/>
    <lineage>
        <taxon>Bacteria</taxon>
        <taxon>Bacillati</taxon>
        <taxon>Actinomycetota</taxon>
        <taxon>Actinomycetes</taxon>
        <taxon>Mycobacteriales</taxon>
        <taxon>Mycobacteriaceae</taxon>
        <taxon>Mycobacterium</taxon>
    </lineage>
</organism>
<dbReference type="RefSeq" id="WP_265999913.1">
    <property type="nucleotide sequence ID" value="NZ_JAPJDN010000032.1"/>
</dbReference>
<dbReference type="InterPro" id="IPR009057">
    <property type="entry name" value="Homeodomain-like_sf"/>
</dbReference>
<dbReference type="InterPro" id="IPR032687">
    <property type="entry name" value="AraC-type_N"/>
</dbReference>
<keyword evidence="1" id="KW-0805">Transcription regulation</keyword>
<dbReference type="SMART" id="SM00342">
    <property type="entry name" value="HTH_ARAC"/>
    <property type="match status" value="1"/>
</dbReference>
<accession>A0ABT3SMM7</accession>
<dbReference type="PANTHER" id="PTHR47894:SF4">
    <property type="entry name" value="HTH-TYPE TRANSCRIPTIONAL REGULATOR GADX"/>
    <property type="match status" value="1"/>
</dbReference>
<dbReference type="PANTHER" id="PTHR47894">
    <property type="entry name" value="HTH-TYPE TRANSCRIPTIONAL REGULATOR GADX"/>
    <property type="match status" value="1"/>
</dbReference>
<sequence>MSVVRGTSMSNYPQLVARLGGDTAALLAHAGIDPAAVGSSDVFVPLSRVIAAIENAAEVLEAPDFGRRLAALQGIEILGPVGVAARTSATVADALDIFENFLTAYSPAMTVRVAALPNPQRSFFEFQFVDPALPATPQGCELSLGVILRVLRFLLGEQYAALSVHIPHDPLTPVEEYRKFFGCTPMFAQRAAGFTIRSADLKRPLKRDDLAHDAVVQYLTSIIAVDSRTTTSVRTLVRQLLPSGTVTLELVAEQVHLHPKALQRRLAAEGTTFAAVVDEIRRGLAERYLRDTRITLAHLARELGYAEQSVLTRSCHRWFGSGPAAYRKQLKLN</sequence>
<reference evidence="5 6" key="1">
    <citation type="submission" date="2022-11" db="EMBL/GenBank/DDBJ databases">
        <title>Mycobacterium sp. nov.</title>
        <authorList>
            <person name="Papic B."/>
            <person name="Spicic S."/>
            <person name="Duvnjak S."/>
        </authorList>
    </citation>
    <scope>NUCLEOTIDE SEQUENCE [LARGE SCALE GENOMIC DNA]</scope>
    <source>
        <strain evidence="5 6">CVI_P4</strain>
    </source>
</reference>
<feature type="domain" description="HTH araC/xylS-type" evidence="4">
    <location>
        <begin position="231"/>
        <end position="329"/>
    </location>
</feature>
<dbReference type="EMBL" id="JAPJDO010000032">
    <property type="protein sequence ID" value="MCX2940072.1"/>
    <property type="molecule type" value="Genomic_DNA"/>
</dbReference>
<keyword evidence="6" id="KW-1185">Reference proteome</keyword>
<protein>
    <submittedName>
        <fullName evidence="5">AraC family transcriptional regulator</fullName>
    </submittedName>
</protein>
<gene>
    <name evidence="5" type="ORF">ORI27_25580</name>
</gene>
<evidence type="ECO:0000259" key="4">
    <source>
        <dbReference type="PROSITE" id="PS01124"/>
    </source>
</evidence>
<dbReference type="Pfam" id="PF12833">
    <property type="entry name" value="HTH_18"/>
    <property type="match status" value="1"/>
</dbReference>